<proteinExistence type="predicted"/>
<gene>
    <name evidence="1" type="ORF">MHIB_36660</name>
</gene>
<dbReference type="KEGG" id="mhib:MHIB_36660"/>
<keyword evidence="2" id="KW-1185">Reference proteome</keyword>
<evidence type="ECO:0000313" key="1">
    <source>
        <dbReference type="EMBL" id="BBZ25248.1"/>
    </source>
</evidence>
<reference evidence="1 2" key="1">
    <citation type="journal article" date="2019" name="Emerg. Microbes Infect.">
        <title>Comprehensive subspecies identification of 175 nontuberculous mycobacteria species based on 7547 genomic profiles.</title>
        <authorList>
            <person name="Matsumoto Y."/>
            <person name="Kinjo T."/>
            <person name="Motooka D."/>
            <person name="Nabeya D."/>
            <person name="Jung N."/>
            <person name="Uechi K."/>
            <person name="Horii T."/>
            <person name="Iida T."/>
            <person name="Fujita J."/>
            <person name="Nakamura S."/>
        </authorList>
    </citation>
    <scope>NUCLEOTIDE SEQUENCE [LARGE SCALE GENOMIC DNA]</scope>
    <source>
        <strain evidence="1 2">JCM 13571</strain>
    </source>
</reference>
<dbReference type="AlphaFoldDB" id="A0A7I7XA74"/>
<dbReference type="Proteomes" id="UP000467260">
    <property type="component" value="Chromosome"/>
</dbReference>
<accession>A0A7I7XA74</accession>
<dbReference type="EMBL" id="AP022609">
    <property type="protein sequence ID" value="BBZ25248.1"/>
    <property type="molecule type" value="Genomic_DNA"/>
</dbReference>
<protein>
    <submittedName>
        <fullName evidence="1">Uncharacterized protein</fullName>
    </submittedName>
</protein>
<evidence type="ECO:0000313" key="2">
    <source>
        <dbReference type="Proteomes" id="UP000467260"/>
    </source>
</evidence>
<sequence length="77" mass="7934">MDRGPANARSGGELSGPEQVGSVLIVADGGFSGAGCAAQLSELLALLERARNLFGDRVVDLPEDIRPDVDAAGKWVV</sequence>
<name>A0A7I7XA74_9MYCO</name>
<organism evidence="1 2">
    <name type="scientific">Mycolicibacter hiberniae</name>
    <dbReference type="NCBI Taxonomy" id="29314"/>
    <lineage>
        <taxon>Bacteria</taxon>
        <taxon>Bacillati</taxon>
        <taxon>Actinomycetota</taxon>
        <taxon>Actinomycetes</taxon>
        <taxon>Mycobacteriales</taxon>
        <taxon>Mycobacteriaceae</taxon>
        <taxon>Mycolicibacter</taxon>
    </lineage>
</organism>